<dbReference type="InterPro" id="IPR024524">
    <property type="entry name" value="DUF3800"/>
</dbReference>
<dbReference type="RefSeq" id="WP_343876055.1">
    <property type="nucleotide sequence ID" value="NZ_BAAAIX010000037.1"/>
</dbReference>
<evidence type="ECO:0000313" key="1">
    <source>
        <dbReference type="EMBL" id="MFD1891559.1"/>
    </source>
</evidence>
<accession>A0ABW4S0J7</accession>
<dbReference type="Pfam" id="PF12686">
    <property type="entry name" value="DUF3800"/>
    <property type="match status" value="1"/>
</dbReference>
<dbReference type="EMBL" id="JBHUFZ010000036">
    <property type="protein sequence ID" value="MFD1891559.1"/>
    <property type="molecule type" value="Genomic_DNA"/>
</dbReference>
<evidence type="ECO:0000313" key="2">
    <source>
        <dbReference type="Proteomes" id="UP001597326"/>
    </source>
</evidence>
<comment type="caution">
    <text evidence="1">The sequence shown here is derived from an EMBL/GenBank/DDBJ whole genome shotgun (WGS) entry which is preliminary data.</text>
</comment>
<name>A0ABW4S0J7_9ACTN</name>
<gene>
    <name evidence="1" type="ORF">ACFSCS_15410</name>
</gene>
<reference evidence="2" key="1">
    <citation type="journal article" date="2019" name="Int. J. Syst. Evol. Microbiol.">
        <title>The Global Catalogue of Microorganisms (GCM) 10K type strain sequencing project: providing services to taxonomists for standard genome sequencing and annotation.</title>
        <authorList>
            <consortium name="The Broad Institute Genomics Platform"/>
            <consortium name="The Broad Institute Genome Sequencing Center for Infectious Disease"/>
            <person name="Wu L."/>
            <person name="Ma J."/>
        </authorList>
    </citation>
    <scope>NUCLEOTIDE SEQUENCE [LARGE SCALE GENOMIC DNA]</scope>
    <source>
        <strain evidence="2">CAIM 431</strain>
    </source>
</reference>
<dbReference type="Proteomes" id="UP001597326">
    <property type="component" value="Unassembled WGS sequence"/>
</dbReference>
<protein>
    <submittedName>
        <fullName evidence="1">DUF3800 domain-containing protein</fullName>
    </submittedName>
</protein>
<proteinExistence type="predicted"/>
<sequence>MDAPVDARPTRLFYVDDSGAERSGIATYSWIELTLEQWRPALCQVLDWRDALDEAHAIPKQRELHAVEFANGRGNPSLLGDEWNRCKPLRQQVMDETFACFAGWSWLRGGTVYSRSRLTRDAFARERGRVYRELVSLLDARLEAAGEWGILVMDGDGSDQSYVQAHRGLPVRRRALIEDPCFQQSARSQWVQVADLVAYAGYQHLARLPHKRFAWDWYPSLAPAMAAPVEV</sequence>
<organism evidence="1 2">
    <name type="scientific">Luteococcus peritonei</name>
    <dbReference type="NCBI Taxonomy" id="88874"/>
    <lineage>
        <taxon>Bacteria</taxon>
        <taxon>Bacillati</taxon>
        <taxon>Actinomycetota</taxon>
        <taxon>Actinomycetes</taxon>
        <taxon>Propionibacteriales</taxon>
        <taxon>Propionibacteriaceae</taxon>
        <taxon>Luteococcus</taxon>
    </lineage>
</organism>
<keyword evidence="2" id="KW-1185">Reference proteome</keyword>